<dbReference type="Proteomes" id="UP001320119">
    <property type="component" value="Chromosome"/>
</dbReference>
<comment type="similarity">
    <text evidence="3">Belongs to the Rsd/AlgQ family.</text>
</comment>
<name>A0AAN1WJX2_9GAMM</name>
<organism evidence="4 5">
    <name type="scientific">Marinagarivorans cellulosilyticus</name>
    <dbReference type="NCBI Taxonomy" id="2721545"/>
    <lineage>
        <taxon>Bacteria</taxon>
        <taxon>Pseudomonadati</taxon>
        <taxon>Pseudomonadota</taxon>
        <taxon>Gammaproteobacteria</taxon>
        <taxon>Cellvibrionales</taxon>
        <taxon>Cellvibrionaceae</taxon>
        <taxon>Marinagarivorans</taxon>
    </lineage>
</organism>
<evidence type="ECO:0000313" key="5">
    <source>
        <dbReference type="Proteomes" id="UP001320119"/>
    </source>
</evidence>
<dbReference type="AlphaFoldDB" id="A0AAN1WJX2"/>
<proteinExistence type="inferred from homology"/>
<dbReference type="NCBIfam" id="NF008723">
    <property type="entry name" value="PRK11718.1"/>
    <property type="match status" value="1"/>
</dbReference>
<gene>
    <name evidence="4" type="ORF">MARGE09_P3207</name>
</gene>
<dbReference type="InterPro" id="IPR007448">
    <property type="entry name" value="Sigma70_reg_Rsd_AlgQ"/>
</dbReference>
<dbReference type="Gene3D" id="1.20.120.1370">
    <property type="entry name" value="Regulator of RNA polymerase sigma(70) subunit, domain 4"/>
    <property type="match status" value="1"/>
</dbReference>
<dbReference type="RefSeq" id="WP_236983827.1">
    <property type="nucleotide sequence ID" value="NZ_AP023086.1"/>
</dbReference>
<protein>
    <submittedName>
        <fullName evidence="4">Regulator of sigma D</fullName>
    </submittedName>
</protein>
<dbReference type="InterPro" id="IPR038309">
    <property type="entry name" value="Rsd/AlgQ_sf"/>
</dbReference>
<evidence type="ECO:0000256" key="1">
    <source>
        <dbReference type="ARBA" id="ARBA00023015"/>
    </source>
</evidence>
<dbReference type="EMBL" id="AP023086">
    <property type="protein sequence ID" value="BCD99006.1"/>
    <property type="molecule type" value="Genomic_DNA"/>
</dbReference>
<dbReference type="Pfam" id="PF04353">
    <property type="entry name" value="Rsd_AlgQ"/>
    <property type="match status" value="1"/>
</dbReference>
<accession>A0AAN1WJX2</accession>
<evidence type="ECO:0000313" key="4">
    <source>
        <dbReference type="EMBL" id="BCD99006.1"/>
    </source>
</evidence>
<evidence type="ECO:0000256" key="2">
    <source>
        <dbReference type="ARBA" id="ARBA00023163"/>
    </source>
</evidence>
<keyword evidence="5" id="KW-1185">Reference proteome</keyword>
<keyword evidence="2 3" id="KW-0804">Transcription</keyword>
<sequence length="154" mass="17598">MLEDCKSAQERWGGVSEIIDRWLQERQELLVDYCALSSALTEPQDSECGTKLRKLCQIMVDYVSAGHFEVYEQLMQEAKEFDDTEGLRAASGFYKTIDGTTEDILDFNDKYQETDDLETLNADLSKVGEWLATRFEAEDSMIEVLHVAHKDQVA</sequence>
<dbReference type="KEGG" id="marq:MARGE09_P3207"/>
<keyword evidence="1 3" id="KW-0805">Transcription regulation</keyword>
<evidence type="ECO:0000256" key="3">
    <source>
        <dbReference type="RuleBase" id="RU004409"/>
    </source>
</evidence>
<dbReference type="PIRSF" id="PIRSF016548">
    <property type="entry name" value="Rsd_AlgQ"/>
    <property type="match status" value="1"/>
</dbReference>
<reference evidence="4 5" key="1">
    <citation type="journal article" date="2022" name="IScience">
        <title>An ultrasensitive nanofiber-based assay for enzymatic hydrolysis and deep-sea microbial degradation of cellulose.</title>
        <authorList>
            <person name="Tsudome M."/>
            <person name="Tachioka M."/>
            <person name="Miyazaki M."/>
            <person name="Uchimura K."/>
            <person name="Tsuda M."/>
            <person name="Takaki Y."/>
            <person name="Deguchi S."/>
        </authorList>
    </citation>
    <scope>NUCLEOTIDE SEQUENCE [LARGE SCALE GENOMIC DNA]</scope>
    <source>
        <strain evidence="4 5">GE09</strain>
    </source>
</reference>
<dbReference type="GO" id="GO:0006355">
    <property type="term" value="P:regulation of DNA-templated transcription"/>
    <property type="evidence" value="ECO:0007669"/>
    <property type="project" value="InterPro"/>
</dbReference>